<keyword evidence="3" id="KW-1185">Reference proteome</keyword>
<reference evidence="2 3" key="1">
    <citation type="submission" date="2019-12" db="EMBL/GenBank/DDBJ databases">
        <title>Genomic-based taxomic classification of the family Erythrobacteraceae.</title>
        <authorList>
            <person name="Xu L."/>
        </authorList>
    </citation>
    <scope>NUCLEOTIDE SEQUENCE [LARGE SCALE GENOMIC DNA]</scope>
    <source>
        <strain evidence="2 3">DSM 18604</strain>
    </source>
</reference>
<comment type="caution">
    <text evidence="2">The sequence shown here is derived from an EMBL/GenBank/DDBJ whole genome shotgun (WGS) entry which is preliminary data.</text>
</comment>
<dbReference type="PROSITE" id="PS51257">
    <property type="entry name" value="PROKAR_LIPOPROTEIN"/>
    <property type="match status" value="1"/>
</dbReference>
<evidence type="ECO:0000256" key="1">
    <source>
        <dbReference type="SAM" id="SignalP"/>
    </source>
</evidence>
<proteinExistence type="predicted"/>
<accession>A0A845AAZ9</accession>
<protein>
    <submittedName>
        <fullName evidence="2">Pilus assembly protein CpaD</fullName>
    </submittedName>
</protein>
<feature type="signal peptide" evidence="1">
    <location>
        <begin position="1"/>
        <end position="18"/>
    </location>
</feature>
<dbReference type="AlphaFoldDB" id="A0A845AAZ9"/>
<evidence type="ECO:0000313" key="2">
    <source>
        <dbReference type="EMBL" id="MXP25726.1"/>
    </source>
</evidence>
<evidence type="ECO:0000313" key="3">
    <source>
        <dbReference type="Proteomes" id="UP000460561"/>
    </source>
</evidence>
<keyword evidence="1" id="KW-0732">Signal</keyword>
<gene>
    <name evidence="2" type="ORF">GRI39_06675</name>
</gene>
<dbReference type="OrthoDB" id="9802674at2"/>
<sequence>MTRLCSAALPLALGLALAACGTAQENRSLYSVKQPVVQRANYAIDLRRNGNGLPEQEQQRLAGWFAAMELGYGDRISVTDPAGGGRVASDVAQLAARYGLQLSPPSPADLQPVEPGLVRVTLARSTASVPGCPDWQESYSTHFGNETANNFGCATNANLAAMVADPEDLVRGASDTGSTQIMTSNKAIEAYRTQPTTAVDVTKDLNFLKGAKATSTTEDN</sequence>
<organism evidence="2 3">
    <name type="scientific">Altericroceibacterium indicum</name>
    <dbReference type="NCBI Taxonomy" id="374177"/>
    <lineage>
        <taxon>Bacteria</taxon>
        <taxon>Pseudomonadati</taxon>
        <taxon>Pseudomonadota</taxon>
        <taxon>Alphaproteobacteria</taxon>
        <taxon>Sphingomonadales</taxon>
        <taxon>Erythrobacteraceae</taxon>
        <taxon>Altericroceibacterium</taxon>
    </lineage>
</organism>
<dbReference type="InterPro" id="IPR019027">
    <property type="entry name" value="Pilus_biogenesis_CpaD-related"/>
</dbReference>
<dbReference type="EMBL" id="WTYQ01000002">
    <property type="protein sequence ID" value="MXP25726.1"/>
    <property type="molecule type" value="Genomic_DNA"/>
</dbReference>
<dbReference type="Proteomes" id="UP000460561">
    <property type="component" value="Unassembled WGS sequence"/>
</dbReference>
<feature type="chain" id="PRO_5032597270" evidence="1">
    <location>
        <begin position="19"/>
        <end position="220"/>
    </location>
</feature>
<name>A0A845AAZ9_9SPHN</name>
<dbReference type="Pfam" id="PF09476">
    <property type="entry name" value="Pilus_CpaD"/>
    <property type="match status" value="1"/>
</dbReference>